<organism evidence="2 3">
    <name type="scientific">Sporomusa malonica</name>
    <dbReference type="NCBI Taxonomy" id="112901"/>
    <lineage>
        <taxon>Bacteria</taxon>
        <taxon>Bacillati</taxon>
        <taxon>Bacillota</taxon>
        <taxon>Negativicutes</taxon>
        <taxon>Selenomonadales</taxon>
        <taxon>Sporomusaceae</taxon>
        <taxon>Sporomusa</taxon>
    </lineage>
</organism>
<reference evidence="2 3" key="1">
    <citation type="submission" date="2017-04" db="EMBL/GenBank/DDBJ databases">
        <authorList>
            <person name="Afonso C.L."/>
            <person name="Miller P.J."/>
            <person name="Scott M.A."/>
            <person name="Spackman E."/>
            <person name="Goraichik I."/>
            <person name="Dimitrov K.M."/>
            <person name="Suarez D.L."/>
            <person name="Swayne D.E."/>
        </authorList>
    </citation>
    <scope>NUCLEOTIDE SEQUENCE [LARGE SCALE GENOMIC DNA]</scope>
    <source>
        <strain evidence="2 3">DSM 5090</strain>
    </source>
</reference>
<keyword evidence="3" id="KW-1185">Reference proteome</keyword>
<dbReference type="PIRSF" id="PIRSF016184">
    <property type="entry name" value="PhzC_PhzF"/>
    <property type="match status" value="1"/>
</dbReference>
<sequence length="296" mass="31377">MGTVKIKQVDAFTIEPFGGNPAGVVTDANGLSDELKQKIAKEMNLSETAFVSRSEVADFKVQFFTPNAEVDLCGHATIATFATLYEEGKLDQSKAVFYQETKAGVLAVEVEKAADQIVFMMTQAAPQLSGVEFSRADIATALGLEAGDLLETPPMKVSTGLWWLVVGVKSLAKLSHAHPDFAAIEALSKECGVVGFIPFCLDTVEPDRSFHMRAFCPLVGINEDPVCGTGNGCAAAYIAAHDLIAIDGEANLIGEAGIEVSRPGYVNISVSKNEGKVSKVKVGGAALTILEGEMRF</sequence>
<dbReference type="STRING" id="112901.SAMN04488500_101208"/>
<dbReference type="NCBIfam" id="TIGR00654">
    <property type="entry name" value="PhzF_family"/>
    <property type="match status" value="1"/>
</dbReference>
<dbReference type="InterPro" id="IPR003719">
    <property type="entry name" value="Phenazine_PhzF-like"/>
</dbReference>
<dbReference type="PANTHER" id="PTHR13774">
    <property type="entry name" value="PHENAZINE BIOSYNTHESIS PROTEIN"/>
    <property type="match status" value="1"/>
</dbReference>
<protein>
    <submittedName>
        <fullName evidence="2">Phenazine biosynthesis protein PhzF family</fullName>
    </submittedName>
</protein>
<dbReference type="GO" id="GO:0005737">
    <property type="term" value="C:cytoplasm"/>
    <property type="evidence" value="ECO:0007669"/>
    <property type="project" value="TreeGrafter"/>
</dbReference>
<evidence type="ECO:0000313" key="2">
    <source>
        <dbReference type="EMBL" id="SMC33404.1"/>
    </source>
</evidence>
<dbReference type="GO" id="GO:0016853">
    <property type="term" value="F:isomerase activity"/>
    <property type="evidence" value="ECO:0007669"/>
    <property type="project" value="TreeGrafter"/>
</dbReference>
<dbReference type="AlphaFoldDB" id="A0A1W1YBB5"/>
<accession>A0A1W1YBB5</accession>
<evidence type="ECO:0000313" key="3">
    <source>
        <dbReference type="Proteomes" id="UP000192738"/>
    </source>
</evidence>
<dbReference type="EMBL" id="FWXI01000001">
    <property type="protein sequence ID" value="SMC33404.1"/>
    <property type="molecule type" value="Genomic_DNA"/>
</dbReference>
<gene>
    <name evidence="2" type="ORF">SAMN04488500_101208</name>
</gene>
<dbReference type="OrthoDB" id="9788221at2"/>
<feature type="active site" evidence="1">
    <location>
        <position position="47"/>
    </location>
</feature>
<dbReference type="Proteomes" id="UP000192738">
    <property type="component" value="Unassembled WGS sequence"/>
</dbReference>
<dbReference type="Pfam" id="PF02567">
    <property type="entry name" value="PhzC-PhzF"/>
    <property type="match status" value="1"/>
</dbReference>
<dbReference type="RefSeq" id="WP_139796116.1">
    <property type="nucleotide sequence ID" value="NZ_CP155572.1"/>
</dbReference>
<evidence type="ECO:0000256" key="1">
    <source>
        <dbReference type="PIRSR" id="PIRSR016184-1"/>
    </source>
</evidence>
<dbReference type="SUPFAM" id="SSF54506">
    <property type="entry name" value="Diaminopimelate epimerase-like"/>
    <property type="match status" value="1"/>
</dbReference>
<dbReference type="Gene3D" id="3.10.310.10">
    <property type="entry name" value="Diaminopimelate Epimerase, Chain A, domain 1"/>
    <property type="match status" value="2"/>
</dbReference>
<name>A0A1W1YBB5_9FIRM</name>
<proteinExistence type="predicted"/>